<feature type="transmembrane region" description="Helical" evidence="2">
    <location>
        <begin position="118"/>
        <end position="136"/>
    </location>
</feature>
<evidence type="ECO:0008006" key="5">
    <source>
        <dbReference type="Google" id="ProtNLM"/>
    </source>
</evidence>
<dbReference type="OrthoDB" id="341353at2759"/>
<keyword evidence="2" id="KW-0812">Transmembrane</keyword>
<feature type="transmembrane region" description="Helical" evidence="2">
    <location>
        <begin position="206"/>
        <end position="228"/>
    </location>
</feature>
<feature type="transmembrane region" description="Helical" evidence="2">
    <location>
        <begin position="88"/>
        <end position="106"/>
    </location>
</feature>
<evidence type="ECO:0000256" key="1">
    <source>
        <dbReference type="SAM" id="MobiDB-lite"/>
    </source>
</evidence>
<feature type="transmembrane region" description="Helical" evidence="2">
    <location>
        <begin position="17"/>
        <end position="34"/>
    </location>
</feature>
<organism evidence="3 4">
    <name type="scientific">Phlebiopsis gigantea (strain 11061_1 CR5-6)</name>
    <name type="common">White-rot fungus</name>
    <name type="synonym">Peniophora gigantea</name>
    <dbReference type="NCBI Taxonomy" id="745531"/>
    <lineage>
        <taxon>Eukaryota</taxon>
        <taxon>Fungi</taxon>
        <taxon>Dikarya</taxon>
        <taxon>Basidiomycota</taxon>
        <taxon>Agaricomycotina</taxon>
        <taxon>Agaricomycetes</taxon>
        <taxon>Polyporales</taxon>
        <taxon>Phanerochaetaceae</taxon>
        <taxon>Phlebiopsis</taxon>
    </lineage>
</organism>
<dbReference type="Proteomes" id="UP000053257">
    <property type="component" value="Unassembled WGS sequence"/>
</dbReference>
<reference evidence="3 4" key="1">
    <citation type="journal article" date="2014" name="PLoS Genet.">
        <title>Analysis of the Phlebiopsis gigantea genome, transcriptome and secretome provides insight into its pioneer colonization strategies of wood.</title>
        <authorList>
            <person name="Hori C."/>
            <person name="Ishida T."/>
            <person name="Igarashi K."/>
            <person name="Samejima M."/>
            <person name="Suzuki H."/>
            <person name="Master E."/>
            <person name="Ferreira P."/>
            <person name="Ruiz-Duenas F.J."/>
            <person name="Held B."/>
            <person name="Canessa P."/>
            <person name="Larrondo L.F."/>
            <person name="Schmoll M."/>
            <person name="Druzhinina I.S."/>
            <person name="Kubicek C.P."/>
            <person name="Gaskell J.A."/>
            <person name="Kersten P."/>
            <person name="St John F."/>
            <person name="Glasner J."/>
            <person name="Sabat G."/>
            <person name="Splinter BonDurant S."/>
            <person name="Syed K."/>
            <person name="Yadav J."/>
            <person name="Mgbeahuruike A.C."/>
            <person name="Kovalchuk A."/>
            <person name="Asiegbu F.O."/>
            <person name="Lackner G."/>
            <person name="Hoffmeister D."/>
            <person name="Rencoret J."/>
            <person name="Gutierrez A."/>
            <person name="Sun H."/>
            <person name="Lindquist E."/>
            <person name="Barry K."/>
            <person name="Riley R."/>
            <person name="Grigoriev I.V."/>
            <person name="Henrissat B."/>
            <person name="Kues U."/>
            <person name="Berka R.M."/>
            <person name="Martinez A.T."/>
            <person name="Covert S.F."/>
            <person name="Blanchette R.A."/>
            <person name="Cullen D."/>
        </authorList>
    </citation>
    <scope>NUCLEOTIDE SEQUENCE [LARGE SCALE GENOMIC DNA]</scope>
    <source>
        <strain evidence="3 4">11061_1 CR5-6</strain>
    </source>
</reference>
<keyword evidence="2" id="KW-1133">Transmembrane helix</keyword>
<sequence length="351" mass="39752">MAGLSSTMFAMLPDPNPRLLTVTAVSCVVLAAYYNTIHQVHNALGKDQTERQKCWVLTLFSSAIMTLSSLPYLWYWLKTGQVDILHGLAEHCSCFFIAYLAMDLVIGSLHYRSSISLLTGWVHHITYILLLSLVIIPQSYAPLFALCCILELPTFLLAAGSLDARLRNDYLFAAVFFATRIVLHIFITAQHALLALSPARGSWTPVLILSAVLPMHLLWMHACISGILRRRRRRRRQRRQQQPQQHVQEQREHTRLLSRPLISSVLAHVRARHVASGVLLRRSRQHVLRLLHDALREAAAAAQHPHQEPLVRWRAIQRRVADRLRRSLAEYEGGVTAASSIDTMRDAVAAQ</sequence>
<feature type="transmembrane region" description="Helical" evidence="2">
    <location>
        <begin position="55"/>
        <end position="76"/>
    </location>
</feature>
<keyword evidence="4" id="KW-1185">Reference proteome</keyword>
<proteinExistence type="predicted"/>
<feature type="transmembrane region" description="Helical" evidence="2">
    <location>
        <begin position="142"/>
        <end position="159"/>
    </location>
</feature>
<dbReference type="InterPro" id="IPR050846">
    <property type="entry name" value="TLCD"/>
</dbReference>
<evidence type="ECO:0000313" key="3">
    <source>
        <dbReference type="EMBL" id="KIP01198.1"/>
    </source>
</evidence>
<dbReference type="STRING" id="745531.A0A0C3P941"/>
<dbReference type="HOGENOM" id="CLU_760973_0_0_1"/>
<dbReference type="GO" id="GO:0005783">
    <property type="term" value="C:endoplasmic reticulum"/>
    <property type="evidence" value="ECO:0007669"/>
    <property type="project" value="TreeGrafter"/>
</dbReference>
<gene>
    <name evidence="3" type="ORF">PHLGIDRAFT_381856</name>
</gene>
<evidence type="ECO:0000313" key="4">
    <source>
        <dbReference type="Proteomes" id="UP000053257"/>
    </source>
</evidence>
<feature type="region of interest" description="Disordered" evidence="1">
    <location>
        <begin position="234"/>
        <end position="253"/>
    </location>
</feature>
<dbReference type="PANTHER" id="PTHR13439:SF72">
    <property type="entry name" value="TLC DOMAIN-CONTAINING PROTEIN"/>
    <property type="match status" value="1"/>
</dbReference>
<dbReference type="EMBL" id="KN840869">
    <property type="protein sequence ID" value="KIP01198.1"/>
    <property type="molecule type" value="Genomic_DNA"/>
</dbReference>
<dbReference type="AlphaFoldDB" id="A0A0C3P941"/>
<dbReference type="GO" id="GO:0055088">
    <property type="term" value="P:lipid homeostasis"/>
    <property type="evidence" value="ECO:0007669"/>
    <property type="project" value="TreeGrafter"/>
</dbReference>
<name>A0A0C3P941_PHLG1</name>
<protein>
    <recommendedName>
        <fullName evidence="5">TLC domain-containing protein</fullName>
    </recommendedName>
</protein>
<feature type="transmembrane region" description="Helical" evidence="2">
    <location>
        <begin position="171"/>
        <end position="194"/>
    </location>
</feature>
<keyword evidence="2" id="KW-0472">Membrane</keyword>
<accession>A0A0C3P941</accession>
<dbReference type="PANTHER" id="PTHR13439">
    <property type="entry name" value="CT120 PROTEIN"/>
    <property type="match status" value="1"/>
</dbReference>
<evidence type="ECO:0000256" key="2">
    <source>
        <dbReference type="SAM" id="Phobius"/>
    </source>
</evidence>